<keyword evidence="8" id="KW-1185">Reference proteome</keyword>
<evidence type="ECO:0000313" key="8">
    <source>
        <dbReference type="Proteomes" id="UP001183794"/>
    </source>
</evidence>
<dbReference type="RefSeq" id="WP_310174914.1">
    <property type="nucleotide sequence ID" value="NZ_BAABHE010000002.1"/>
</dbReference>
<dbReference type="Pfam" id="PF18029">
    <property type="entry name" value="Glyoxalase_6"/>
    <property type="match status" value="1"/>
</dbReference>
<dbReference type="PANTHER" id="PTHR12599:SF0">
    <property type="entry name" value="PTERIN-4-ALPHA-CARBINOLAMINE DEHYDRATASE"/>
    <property type="match status" value="1"/>
</dbReference>
<dbReference type="InterPro" id="IPR036428">
    <property type="entry name" value="PCD_sf"/>
</dbReference>
<dbReference type="Gene3D" id="3.10.180.10">
    <property type="entry name" value="2,3-Dihydroxybiphenyl 1,2-Dioxygenase, domain 1"/>
    <property type="match status" value="1"/>
</dbReference>
<dbReference type="PANTHER" id="PTHR12599">
    <property type="entry name" value="PTERIN-4-ALPHA-CARBINOLAMINE DEHYDRATASE"/>
    <property type="match status" value="1"/>
</dbReference>
<comment type="caution">
    <text evidence="7">The sequence shown here is derived from an EMBL/GenBank/DDBJ whole genome shotgun (WGS) entry which is preliminary data.</text>
</comment>
<feature type="domain" description="Glyoxalase-like" evidence="6">
    <location>
        <begin position="107"/>
        <end position="215"/>
    </location>
</feature>
<evidence type="ECO:0000256" key="2">
    <source>
        <dbReference type="ARBA" id="ARBA00006472"/>
    </source>
</evidence>
<dbReference type="NCBIfam" id="NF002017">
    <property type="entry name" value="PRK00823.1-2"/>
    <property type="match status" value="1"/>
</dbReference>
<dbReference type="CDD" id="cd00488">
    <property type="entry name" value="PCD_DCoH"/>
    <property type="match status" value="1"/>
</dbReference>
<proteinExistence type="inferred from homology"/>
<dbReference type="InterPro" id="IPR001533">
    <property type="entry name" value="Pterin_deHydtase"/>
</dbReference>
<dbReference type="EMBL" id="JAVDYJ010000001">
    <property type="protein sequence ID" value="MDR7348072.1"/>
    <property type="molecule type" value="Genomic_DNA"/>
</dbReference>
<keyword evidence="5 7" id="KW-0456">Lyase</keyword>
<dbReference type="SUPFAM" id="SSF55248">
    <property type="entry name" value="PCD-like"/>
    <property type="match status" value="1"/>
</dbReference>
<dbReference type="SUPFAM" id="SSF54593">
    <property type="entry name" value="Glyoxalase/Bleomycin resistance protein/Dihydroxybiphenyl dioxygenase"/>
    <property type="match status" value="1"/>
</dbReference>
<dbReference type="InterPro" id="IPR041581">
    <property type="entry name" value="Glyoxalase_6"/>
</dbReference>
<dbReference type="Gene3D" id="3.30.1360.20">
    <property type="entry name" value="Transcriptional coactivator/pterin dehydratase"/>
    <property type="match status" value="1"/>
</dbReference>
<evidence type="ECO:0000256" key="3">
    <source>
        <dbReference type="ARBA" id="ARBA00013252"/>
    </source>
</evidence>
<dbReference type="Pfam" id="PF01329">
    <property type="entry name" value="Pterin_4a"/>
    <property type="match status" value="1"/>
</dbReference>
<dbReference type="InterPro" id="IPR029068">
    <property type="entry name" value="Glyas_Bleomycin-R_OHBP_Dase"/>
</dbReference>
<evidence type="ECO:0000256" key="5">
    <source>
        <dbReference type="ARBA" id="ARBA00023239"/>
    </source>
</evidence>
<evidence type="ECO:0000259" key="6">
    <source>
        <dbReference type="Pfam" id="PF18029"/>
    </source>
</evidence>
<organism evidence="7 8">
    <name type="scientific">Enteractinococcus fodinae</name>
    <dbReference type="NCBI Taxonomy" id="684663"/>
    <lineage>
        <taxon>Bacteria</taxon>
        <taxon>Bacillati</taxon>
        <taxon>Actinomycetota</taxon>
        <taxon>Actinomycetes</taxon>
        <taxon>Micrococcales</taxon>
        <taxon>Micrococcaceae</taxon>
    </lineage>
</organism>
<dbReference type="Proteomes" id="UP001183794">
    <property type="component" value="Unassembled WGS sequence"/>
</dbReference>
<dbReference type="GO" id="GO:0008124">
    <property type="term" value="F:4-alpha-hydroxytetrahydrobiopterin dehydratase activity"/>
    <property type="evidence" value="ECO:0007669"/>
    <property type="project" value="UniProtKB-EC"/>
</dbReference>
<evidence type="ECO:0000313" key="7">
    <source>
        <dbReference type="EMBL" id="MDR7348072.1"/>
    </source>
</evidence>
<protein>
    <recommendedName>
        <fullName evidence="4">Putative pterin-4-alpha-carbinolamine dehydratase</fullName>
        <ecNumber evidence="3">4.2.1.96</ecNumber>
    </recommendedName>
</protein>
<comment type="similarity">
    <text evidence="2">Belongs to the pterin-4-alpha-carbinolamine dehydratase family.</text>
</comment>
<name>A0ABU2B396_9MICC</name>
<comment type="catalytic activity">
    <reaction evidence="1">
        <text>(4aS,6R)-4a-hydroxy-L-erythro-5,6,7,8-tetrahydrobiopterin = (6R)-L-erythro-6,7-dihydrobiopterin + H2O</text>
        <dbReference type="Rhea" id="RHEA:11920"/>
        <dbReference type="ChEBI" id="CHEBI:15377"/>
        <dbReference type="ChEBI" id="CHEBI:15642"/>
        <dbReference type="ChEBI" id="CHEBI:43120"/>
        <dbReference type="EC" id="4.2.1.96"/>
    </reaction>
</comment>
<evidence type="ECO:0000256" key="4">
    <source>
        <dbReference type="ARBA" id="ARBA00021735"/>
    </source>
</evidence>
<accession>A0ABU2B396</accession>
<dbReference type="EC" id="4.2.1.96" evidence="3"/>
<gene>
    <name evidence="7" type="ORF">J2S62_002329</name>
</gene>
<reference evidence="7 8" key="1">
    <citation type="submission" date="2023-07" db="EMBL/GenBank/DDBJ databases">
        <title>Sequencing the genomes of 1000 actinobacteria strains.</title>
        <authorList>
            <person name="Klenk H.-P."/>
        </authorList>
    </citation>
    <scope>NUCLEOTIDE SEQUENCE [LARGE SCALE GENOMIC DNA]</scope>
    <source>
        <strain evidence="7 8">DSM 22966</strain>
    </source>
</reference>
<evidence type="ECO:0000256" key="1">
    <source>
        <dbReference type="ARBA" id="ARBA00001554"/>
    </source>
</evidence>
<sequence length="221" mass="24950">MTHVTSAEAQEQLPDWTVVDGRLEVSVRAKDFTQAIEFVNRFTNFAEAQDHHPDFEIRYNTIRMRVVSHDVGHLTDRDIRFATSVDVLIEEMQLKRQPEKIARTHLVLVSADVAAIKPFWQAILNFKEAKGDENMIVDRSDVLPPIRFHQFADTSASSDEVNLSGALGKAHLDVFLPADQAKSRVQQAVEAGGKLLNDTEAPTEWELSDADGNRVFVRTER</sequence>